<dbReference type="PROSITE" id="PS50825">
    <property type="entry name" value="HYR"/>
    <property type="match status" value="1"/>
</dbReference>
<evidence type="ECO:0000313" key="5">
    <source>
        <dbReference type="EMBL" id="OJH38862.1"/>
    </source>
</evidence>
<keyword evidence="1" id="KW-0732">Signal</keyword>
<name>A0A1L9B9D9_9BACT</name>
<dbReference type="Pfam" id="PF02494">
    <property type="entry name" value="HYR"/>
    <property type="match status" value="1"/>
</dbReference>
<reference evidence="6" key="1">
    <citation type="submission" date="2016-11" db="EMBL/GenBank/DDBJ databases">
        <authorList>
            <person name="Shukria A."/>
            <person name="Stevens D.C."/>
        </authorList>
    </citation>
    <scope>NUCLEOTIDE SEQUENCE [LARGE SCALE GENOMIC DNA]</scope>
    <source>
        <strain evidence="6">Cbfe23</strain>
    </source>
</reference>
<feature type="region of interest" description="Disordered" evidence="3">
    <location>
        <begin position="649"/>
        <end position="673"/>
    </location>
</feature>
<dbReference type="InterPro" id="IPR028994">
    <property type="entry name" value="Integrin_alpha_N"/>
</dbReference>
<comment type="caution">
    <text evidence="5">The sequence shown here is derived from an EMBL/GenBank/DDBJ whole genome shotgun (WGS) entry which is preliminary data.</text>
</comment>
<dbReference type="Gene3D" id="2.130.10.130">
    <property type="entry name" value="Integrin alpha, N-terminal"/>
    <property type="match status" value="1"/>
</dbReference>
<dbReference type="PANTHER" id="PTHR24273">
    <property type="entry name" value="FI04643P-RELATED"/>
    <property type="match status" value="1"/>
</dbReference>
<keyword evidence="2" id="KW-0677">Repeat</keyword>
<dbReference type="InterPro" id="IPR002372">
    <property type="entry name" value="PQQ_rpt_dom"/>
</dbReference>
<feature type="domain" description="HYR" evidence="4">
    <location>
        <begin position="701"/>
        <end position="781"/>
    </location>
</feature>
<dbReference type="InterPro" id="IPR013783">
    <property type="entry name" value="Ig-like_fold"/>
</dbReference>
<evidence type="ECO:0000259" key="4">
    <source>
        <dbReference type="PROSITE" id="PS50825"/>
    </source>
</evidence>
<evidence type="ECO:0000256" key="3">
    <source>
        <dbReference type="SAM" id="MobiDB-lite"/>
    </source>
</evidence>
<dbReference type="EMBL" id="MPIN01000005">
    <property type="protein sequence ID" value="OJH38862.1"/>
    <property type="molecule type" value="Genomic_DNA"/>
</dbReference>
<reference evidence="5 6" key="2">
    <citation type="submission" date="2016-12" db="EMBL/GenBank/DDBJ databases">
        <title>Draft Genome Sequence of Cystobacter ferrugineus Strain Cbfe23.</title>
        <authorList>
            <person name="Akbar S."/>
            <person name="Dowd S.E."/>
            <person name="Stevens D.C."/>
        </authorList>
    </citation>
    <scope>NUCLEOTIDE SEQUENCE [LARGE SCALE GENOMIC DNA]</scope>
    <source>
        <strain evidence="5 6">Cbfe23</strain>
    </source>
</reference>
<dbReference type="Pfam" id="PF13360">
    <property type="entry name" value="PQQ_2"/>
    <property type="match status" value="1"/>
</dbReference>
<dbReference type="Proteomes" id="UP000182229">
    <property type="component" value="Unassembled WGS sequence"/>
</dbReference>
<sequence length="785" mass="81462">MKTRGGIHRRVAGRAPLYGRMFTVLGMLSATGCGTTHVPEEEMTLKARPLAERCEVRPPLPGALEPELKWAWTGSAVMPEHHQVMMTPVVVDVNGDGIADIVFSTFAGDRYGSDGVLRAVSGEDGHDLWAVTDPAARVKPAASLAAGDLDEDGRVEICAIPEDGRGIICFEHDGTFKFRSAPAANDYNEWGGPSLADLDGDGFVEILDGNRVYAHTGTLEWVGSDGMGGAQYTGPVSFAADIDQDGQQEVVNDRAIYRHDGTPLCVNTEIPHGFAAVANFDEDPAGEIVVAGRGRVSLLDDDCSLRWSVDVPGGGHGGSPTLADFDGDGTLEIGVAGERAYSALASDGTVKWSTPIQDLSSGTAGSTPFDFEDDGKLEVVFADELKLRILDAATGAVRWELPNSSGTAHENPVVANVDGDPAAELVVVSNDHAYPGTHGLRVFQGRQGWAGTRSLWNQHAYSVTNVLDDGSIPAGATSHWLHPRLNTFHANVANHFGEGPTPYAAADLVVSELSAMCEGEGQVVLRARVLNQGEAPVAPGVKVAFFDAAPSSGGTLLGVASVAEALPVGTSALATLSVSSPLTGRVSFFALADDDGQGGGRDTECIESNNTTSTTVELACQLPPSNQPPVALCRDVTVSADASCQARASVDNGSYDPDNGPAPLSVSQSPDASFGPGRHAVTLIASDGAASAQCVGSVTVVDDTPPSISCPLALEARIRLGELGVSLQYAVSSRDACGPAPVTCSIPPGSIFLPGLTKVTCTARDASGNTASCDFGIRVSIDLSL</sequence>
<dbReference type="OrthoDB" id="5380843at2"/>
<keyword evidence="6" id="KW-1185">Reference proteome</keyword>
<gene>
    <name evidence="5" type="ORF">BON30_21820</name>
</gene>
<dbReference type="Gene3D" id="2.60.40.10">
    <property type="entry name" value="Immunoglobulins"/>
    <property type="match status" value="1"/>
</dbReference>
<accession>A0A1L9B9D9</accession>
<proteinExistence type="predicted"/>
<dbReference type="AlphaFoldDB" id="A0A1L9B9D9"/>
<dbReference type="PROSITE" id="PS51257">
    <property type="entry name" value="PROKAR_LIPOPROTEIN"/>
    <property type="match status" value="1"/>
</dbReference>
<evidence type="ECO:0000256" key="1">
    <source>
        <dbReference type="ARBA" id="ARBA00022729"/>
    </source>
</evidence>
<dbReference type="RefSeq" id="WP_071900297.1">
    <property type="nucleotide sequence ID" value="NZ_MPIN01000005.1"/>
</dbReference>
<evidence type="ECO:0000313" key="6">
    <source>
        <dbReference type="Proteomes" id="UP000182229"/>
    </source>
</evidence>
<dbReference type="SUPFAM" id="SSF69318">
    <property type="entry name" value="Integrin alpha N-terminal domain"/>
    <property type="match status" value="1"/>
</dbReference>
<dbReference type="STRING" id="83449.BON30_21820"/>
<organism evidence="5 6">
    <name type="scientific">Cystobacter ferrugineus</name>
    <dbReference type="NCBI Taxonomy" id="83449"/>
    <lineage>
        <taxon>Bacteria</taxon>
        <taxon>Pseudomonadati</taxon>
        <taxon>Myxococcota</taxon>
        <taxon>Myxococcia</taxon>
        <taxon>Myxococcales</taxon>
        <taxon>Cystobacterineae</taxon>
        <taxon>Archangiaceae</taxon>
        <taxon>Cystobacter</taxon>
    </lineage>
</organism>
<dbReference type="Pfam" id="PF13517">
    <property type="entry name" value="FG-GAP_3"/>
    <property type="match status" value="1"/>
</dbReference>
<protein>
    <submittedName>
        <fullName evidence="5">Hemolysin</fullName>
    </submittedName>
</protein>
<dbReference type="InterPro" id="IPR013517">
    <property type="entry name" value="FG-GAP"/>
</dbReference>
<evidence type="ECO:0000256" key="2">
    <source>
        <dbReference type="ARBA" id="ARBA00022737"/>
    </source>
</evidence>
<dbReference type="PANTHER" id="PTHR24273:SF32">
    <property type="entry name" value="HYALIN"/>
    <property type="match status" value="1"/>
</dbReference>
<dbReference type="InterPro" id="IPR003410">
    <property type="entry name" value="HYR_dom"/>
</dbReference>